<organism evidence="7 8">
    <name type="scientific">Rhodococcoides kyotonense</name>
    <dbReference type="NCBI Taxonomy" id="398843"/>
    <lineage>
        <taxon>Bacteria</taxon>
        <taxon>Bacillati</taxon>
        <taxon>Actinomycetota</taxon>
        <taxon>Actinomycetes</taxon>
        <taxon>Mycobacteriales</taxon>
        <taxon>Nocardiaceae</taxon>
        <taxon>Rhodococcoides</taxon>
    </lineage>
</organism>
<dbReference type="FunFam" id="1.10.10.10:FF:000001">
    <property type="entry name" value="LysR family transcriptional regulator"/>
    <property type="match status" value="1"/>
</dbReference>
<evidence type="ECO:0000256" key="4">
    <source>
        <dbReference type="ARBA" id="ARBA00023159"/>
    </source>
</evidence>
<reference evidence="8" key="1">
    <citation type="submission" date="2017-06" db="EMBL/GenBank/DDBJ databases">
        <authorList>
            <person name="Varghese N."/>
            <person name="Submissions S."/>
        </authorList>
    </citation>
    <scope>NUCLEOTIDE SEQUENCE [LARGE SCALE GENOMIC DNA]</scope>
    <source>
        <strain evidence="8">JCM 23211</strain>
    </source>
</reference>
<dbReference type="Proteomes" id="UP000198327">
    <property type="component" value="Unassembled WGS sequence"/>
</dbReference>
<dbReference type="GO" id="GO:0003677">
    <property type="term" value="F:DNA binding"/>
    <property type="evidence" value="ECO:0007669"/>
    <property type="project" value="UniProtKB-KW"/>
</dbReference>
<evidence type="ECO:0000256" key="3">
    <source>
        <dbReference type="ARBA" id="ARBA00023125"/>
    </source>
</evidence>
<gene>
    <name evidence="7" type="ORF">SAMN05421642_11090</name>
</gene>
<dbReference type="Gene3D" id="1.10.10.10">
    <property type="entry name" value="Winged helix-like DNA-binding domain superfamily/Winged helix DNA-binding domain"/>
    <property type="match status" value="1"/>
</dbReference>
<dbReference type="EMBL" id="FZOW01000010">
    <property type="protein sequence ID" value="SNT16019.1"/>
    <property type="molecule type" value="Genomic_DNA"/>
</dbReference>
<dbReference type="SUPFAM" id="SSF53850">
    <property type="entry name" value="Periplasmic binding protein-like II"/>
    <property type="match status" value="1"/>
</dbReference>
<dbReference type="PROSITE" id="PS50931">
    <property type="entry name" value="HTH_LYSR"/>
    <property type="match status" value="1"/>
</dbReference>
<feature type="domain" description="HTH lysR-type" evidence="6">
    <location>
        <begin position="1"/>
        <end position="58"/>
    </location>
</feature>
<dbReference type="InterPro" id="IPR005119">
    <property type="entry name" value="LysR_subst-bd"/>
</dbReference>
<dbReference type="Pfam" id="PF00126">
    <property type="entry name" value="HTH_1"/>
    <property type="match status" value="1"/>
</dbReference>
<keyword evidence="8" id="KW-1185">Reference proteome</keyword>
<keyword evidence="4" id="KW-0010">Activator</keyword>
<dbReference type="PANTHER" id="PTHR30346">
    <property type="entry name" value="TRANSCRIPTIONAL DUAL REGULATOR HCAR-RELATED"/>
    <property type="match status" value="1"/>
</dbReference>
<dbReference type="AlphaFoldDB" id="A0A239KEF9"/>
<dbReference type="RefSeq" id="WP_089248510.1">
    <property type="nucleotide sequence ID" value="NZ_FZOW01000010.1"/>
</dbReference>
<comment type="similarity">
    <text evidence="1">Belongs to the LysR transcriptional regulatory family.</text>
</comment>
<evidence type="ECO:0000259" key="6">
    <source>
        <dbReference type="PROSITE" id="PS50931"/>
    </source>
</evidence>
<evidence type="ECO:0000313" key="8">
    <source>
        <dbReference type="Proteomes" id="UP000198327"/>
    </source>
</evidence>
<keyword evidence="5" id="KW-0804">Transcription</keyword>
<dbReference type="Gene3D" id="3.40.190.290">
    <property type="match status" value="1"/>
</dbReference>
<dbReference type="InterPro" id="IPR036390">
    <property type="entry name" value="WH_DNA-bd_sf"/>
</dbReference>
<keyword evidence="2" id="KW-0805">Transcription regulation</keyword>
<dbReference type="SUPFAM" id="SSF46785">
    <property type="entry name" value="Winged helix' DNA-binding domain"/>
    <property type="match status" value="1"/>
</dbReference>
<dbReference type="PANTHER" id="PTHR30346:SF28">
    <property type="entry name" value="HTH-TYPE TRANSCRIPTIONAL REGULATOR CYNR"/>
    <property type="match status" value="1"/>
</dbReference>
<dbReference type="OrthoDB" id="3181812at2"/>
<keyword evidence="3 7" id="KW-0238">DNA-binding</keyword>
<dbReference type="Pfam" id="PF03466">
    <property type="entry name" value="LysR_substrate"/>
    <property type="match status" value="1"/>
</dbReference>
<evidence type="ECO:0000313" key="7">
    <source>
        <dbReference type="EMBL" id="SNT16019.1"/>
    </source>
</evidence>
<dbReference type="PRINTS" id="PR00039">
    <property type="entry name" value="HTHLYSR"/>
</dbReference>
<dbReference type="GO" id="GO:0032993">
    <property type="term" value="C:protein-DNA complex"/>
    <property type="evidence" value="ECO:0007669"/>
    <property type="project" value="TreeGrafter"/>
</dbReference>
<dbReference type="InterPro" id="IPR036388">
    <property type="entry name" value="WH-like_DNA-bd_sf"/>
</dbReference>
<protein>
    <submittedName>
        <fullName evidence="7">DNA-binding transcriptional regulator, LysR family</fullName>
    </submittedName>
</protein>
<dbReference type="GO" id="GO:0003700">
    <property type="term" value="F:DNA-binding transcription factor activity"/>
    <property type="evidence" value="ECO:0007669"/>
    <property type="project" value="InterPro"/>
</dbReference>
<sequence>MELRHIQYAVAVAEEQHFSRAAARLHVAQSALSSQIRDLERELGVDLFNRTSRSVTITKAGHIFLERAYGVLGAVSRLVSDVSPSNTEVRRLRVGMIVPLTRVDVVAAVGALAESHPGTTVSLLPRGSADSLEGVSAGALDLAIVGLAPGRTHTGLTATALWTEPLSLFVSAEHEWAGRRTVQLSELDGMTTIDRPAGSEARMQTDHAFMQSSVRRGAVVEADSADLVAGLTAAGLGVTLLPSSLASLFPTLHAIDVVDAPTRTVSVVTHPGNTTSVTTAFTDYLLSHRL</sequence>
<evidence type="ECO:0000256" key="1">
    <source>
        <dbReference type="ARBA" id="ARBA00009437"/>
    </source>
</evidence>
<dbReference type="InterPro" id="IPR000847">
    <property type="entry name" value="LysR_HTH_N"/>
</dbReference>
<evidence type="ECO:0000256" key="5">
    <source>
        <dbReference type="ARBA" id="ARBA00023163"/>
    </source>
</evidence>
<name>A0A239KEF9_9NOCA</name>
<dbReference type="STRING" id="398843.A3K89_08925"/>
<evidence type="ECO:0000256" key="2">
    <source>
        <dbReference type="ARBA" id="ARBA00023015"/>
    </source>
</evidence>
<proteinExistence type="inferred from homology"/>
<accession>A0A239KEF9</accession>